<sequence>MKFQTTPAKKQKQRQLHLPKNKENKLISLEEQLLQAIKRSSLRLIVNCYIKGVNANLVIDSTNGDNPLHIAVKTNNISTLQAILLLFSDEQMLNGKNNNGELPLQLAGSYSSKIRDCIQLFISIHCETNKEEICNQQQQCSSTENLKREENGPILLSLDGGGIRGLVLIRVLMIIERNLGRDLWPLIDWVAGTSTGSILACALAKGKSISDCQKLYLQLKNQLFNGTRPYNPAILERLLIQSISSDFLSSIEKPKMLITAAKMDVAPPNLVLFRNYQLPEELLREDKFNEMGHVDENTTIWKAARCSSAAPTYFPPFDDIYIDGGVICNNPTMELLTEYTKLKNYFNLNYPYCVISIGTGTPPTKSLTIYRPLIGRVIQKVSKTTEFMRNMAQCLVKQITESNGRPVVYSNTFCSALGIPFFRFSPQLHKDVRLNETDDACLLQMLWDVEVAMAECRDETNKLVKILRERLEYF</sequence>
<feature type="short sequence motif" description="GXSXG" evidence="8">
    <location>
        <begin position="192"/>
        <end position="196"/>
    </location>
</feature>
<keyword evidence="3 8" id="KW-0378">Hydrolase</keyword>
<evidence type="ECO:0000256" key="4">
    <source>
        <dbReference type="ARBA" id="ARBA00023043"/>
    </source>
</evidence>
<comment type="catalytic activity">
    <reaction evidence="6">
        <text>a 1,2-diacyl-sn-glycero-3-phosphocholine + H2O = a 1-acyl-sn-glycero-3-phosphocholine + a fatty acid + H(+)</text>
        <dbReference type="Rhea" id="RHEA:15801"/>
        <dbReference type="ChEBI" id="CHEBI:15377"/>
        <dbReference type="ChEBI" id="CHEBI:15378"/>
        <dbReference type="ChEBI" id="CHEBI:28868"/>
        <dbReference type="ChEBI" id="CHEBI:57643"/>
        <dbReference type="ChEBI" id="CHEBI:58168"/>
        <dbReference type="EC" id="3.1.1.4"/>
    </reaction>
    <physiologicalReaction direction="left-to-right" evidence="6">
        <dbReference type="Rhea" id="RHEA:15802"/>
    </physiologicalReaction>
</comment>
<dbReference type="InterPro" id="IPR047148">
    <property type="entry name" value="PLPL9"/>
</dbReference>
<evidence type="ECO:0000256" key="7">
    <source>
        <dbReference type="PROSITE-ProRule" id="PRU00023"/>
    </source>
</evidence>
<dbReference type="GO" id="GO:0052816">
    <property type="term" value="F:long-chain fatty acyl-CoA hydrolase activity"/>
    <property type="evidence" value="ECO:0007669"/>
    <property type="project" value="TreeGrafter"/>
</dbReference>
<dbReference type="GO" id="GO:2000304">
    <property type="term" value="P:positive regulation of ceramide biosynthetic process"/>
    <property type="evidence" value="ECO:0007669"/>
    <property type="project" value="TreeGrafter"/>
</dbReference>
<name>A0A915PDK2_9BILA</name>
<feature type="active site" description="Nucleophile" evidence="8">
    <location>
        <position position="194"/>
    </location>
</feature>
<evidence type="ECO:0000256" key="6">
    <source>
        <dbReference type="ARBA" id="ARBA00023422"/>
    </source>
</evidence>
<evidence type="ECO:0000313" key="11">
    <source>
        <dbReference type="WBParaSite" id="scf7180000424390.g12955"/>
    </source>
</evidence>
<keyword evidence="2" id="KW-0677">Repeat</keyword>
<dbReference type="InterPro" id="IPR002110">
    <property type="entry name" value="Ankyrin_rpt"/>
</dbReference>
<dbReference type="GO" id="GO:0016042">
    <property type="term" value="P:lipid catabolic process"/>
    <property type="evidence" value="ECO:0007669"/>
    <property type="project" value="UniProtKB-UniRule"/>
</dbReference>
<feature type="short sequence motif" description="DGA/G" evidence="8">
    <location>
        <begin position="323"/>
        <end position="325"/>
    </location>
</feature>
<reference evidence="11" key="1">
    <citation type="submission" date="2022-11" db="UniProtKB">
        <authorList>
            <consortium name="WormBaseParasite"/>
        </authorList>
    </citation>
    <scope>IDENTIFICATION</scope>
</reference>
<evidence type="ECO:0000256" key="8">
    <source>
        <dbReference type="PROSITE-ProRule" id="PRU01161"/>
    </source>
</evidence>
<feature type="active site" description="Proton acceptor" evidence="8">
    <location>
        <position position="323"/>
    </location>
</feature>
<dbReference type="Gene3D" id="1.25.40.20">
    <property type="entry name" value="Ankyrin repeat-containing domain"/>
    <property type="match status" value="1"/>
</dbReference>
<evidence type="ECO:0000259" key="9">
    <source>
        <dbReference type="PROSITE" id="PS51635"/>
    </source>
</evidence>
<dbReference type="PROSITE" id="PS51635">
    <property type="entry name" value="PNPLA"/>
    <property type="match status" value="1"/>
</dbReference>
<dbReference type="InterPro" id="IPR002641">
    <property type="entry name" value="PNPLA_dom"/>
</dbReference>
<dbReference type="Pfam" id="PF01734">
    <property type="entry name" value="Patatin"/>
    <property type="match status" value="1"/>
</dbReference>
<dbReference type="PANTHER" id="PTHR24139:SF34">
    <property type="entry name" value="85_88 KDA CALCIUM-INDEPENDENT PHOSPHOLIPASE A2"/>
    <property type="match status" value="1"/>
</dbReference>
<dbReference type="InterPro" id="IPR036770">
    <property type="entry name" value="Ankyrin_rpt-contain_sf"/>
</dbReference>
<keyword evidence="10" id="KW-1185">Reference proteome</keyword>
<dbReference type="InterPro" id="IPR016035">
    <property type="entry name" value="Acyl_Trfase/lysoPLipase"/>
</dbReference>
<proteinExistence type="predicted"/>
<dbReference type="GO" id="GO:0047499">
    <property type="term" value="F:calcium-independent phospholipase A2 activity"/>
    <property type="evidence" value="ECO:0007669"/>
    <property type="project" value="InterPro"/>
</dbReference>
<dbReference type="Gene3D" id="3.40.1090.10">
    <property type="entry name" value="Cytosolic phospholipase A2 catalytic domain"/>
    <property type="match status" value="1"/>
</dbReference>
<dbReference type="EC" id="3.1.1.4" evidence="1"/>
<dbReference type="PANTHER" id="PTHR24139">
    <property type="entry name" value="CALCIUM-INDEPENDENT PHOSPHOLIPASE A2"/>
    <property type="match status" value="1"/>
</dbReference>
<dbReference type="Pfam" id="PF12796">
    <property type="entry name" value="Ank_2"/>
    <property type="match status" value="1"/>
</dbReference>
<protein>
    <recommendedName>
        <fullName evidence="1">phospholipase A2</fullName>
        <ecNumber evidence="1">3.1.1.4</ecNumber>
    </recommendedName>
</protein>
<keyword evidence="5 8" id="KW-0443">Lipid metabolism</keyword>
<dbReference type="GO" id="GO:0005739">
    <property type="term" value="C:mitochondrion"/>
    <property type="evidence" value="ECO:0007669"/>
    <property type="project" value="TreeGrafter"/>
</dbReference>
<dbReference type="WBParaSite" id="scf7180000424390.g12955">
    <property type="protein sequence ID" value="scf7180000424390.g12955"/>
    <property type="gene ID" value="scf7180000424390.g12955"/>
</dbReference>
<evidence type="ECO:0000256" key="2">
    <source>
        <dbReference type="ARBA" id="ARBA00022737"/>
    </source>
</evidence>
<evidence type="ECO:0000256" key="3">
    <source>
        <dbReference type="ARBA" id="ARBA00022801"/>
    </source>
</evidence>
<dbReference type="Proteomes" id="UP000887560">
    <property type="component" value="Unplaced"/>
</dbReference>
<dbReference type="SUPFAM" id="SSF48403">
    <property type="entry name" value="Ankyrin repeat"/>
    <property type="match status" value="1"/>
</dbReference>
<evidence type="ECO:0000256" key="5">
    <source>
        <dbReference type="ARBA" id="ARBA00023098"/>
    </source>
</evidence>
<dbReference type="AlphaFoldDB" id="A0A915PDK2"/>
<dbReference type="PROSITE" id="PS50088">
    <property type="entry name" value="ANK_REPEAT"/>
    <property type="match status" value="1"/>
</dbReference>
<dbReference type="SUPFAM" id="SSF52151">
    <property type="entry name" value="FabD/lysophospholipase-like"/>
    <property type="match status" value="1"/>
</dbReference>
<feature type="short sequence motif" description="GXGXXG" evidence="8">
    <location>
        <begin position="160"/>
        <end position="165"/>
    </location>
</feature>
<organism evidence="10 11">
    <name type="scientific">Meloidogyne floridensis</name>
    <dbReference type="NCBI Taxonomy" id="298350"/>
    <lineage>
        <taxon>Eukaryota</taxon>
        <taxon>Metazoa</taxon>
        <taxon>Ecdysozoa</taxon>
        <taxon>Nematoda</taxon>
        <taxon>Chromadorea</taxon>
        <taxon>Rhabditida</taxon>
        <taxon>Tylenchina</taxon>
        <taxon>Tylenchomorpha</taxon>
        <taxon>Tylenchoidea</taxon>
        <taxon>Meloidogynidae</taxon>
        <taxon>Meloidogyninae</taxon>
        <taxon>Meloidogyne</taxon>
    </lineage>
</organism>
<evidence type="ECO:0000256" key="1">
    <source>
        <dbReference type="ARBA" id="ARBA00013278"/>
    </source>
</evidence>
<keyword evidence="8" id="KW-0442">Lipid degradation</keyword>
<feature type="domain" description="PNPLA" evidence="9">
    <location>
        <begin position="156"/>
        <end position="336"/>
    </location>
</feature>
<feature type="repeat" description="ANK" evidence="7">
    <location>
        <begin position="63"/>
        <end position="98"/>
    </location>
</feature>
<keyword evidence="4 7" id="KW-0040">ANK repeat</keyword>
<evidence type="ECO:0000313" key="10">
    <source>
        <dbReference type="Proteomes" id="UP000887560"/>
    </source>
</evidence>
<accession>A0A915PDK2</accession>